<proteinExistence type="predicted"/>
<accession>A0A1G8IBD7</accession>
<dbReference type="OrthoDB" id="2087266at2"/>
<reference evidence="1 2" key="1">
    <citation type="submission" date="2016-10" db="EMBL/GenBank/DDBJ databases">
        <authorList>
            <person name="de Groot N.N."/>
        </authorList>
    </citation>
    <scope>NUCLEOTIDE SEQUENCE [LARGE SCALE GENOMIC DNA]</scope>
    <source>
        <strain evidence="1 2">DSM 21632</strain>
    </source>
</reference>
<protein>
    <submittedName>
        <fullName evidence="1">Uncharacterized protein</fullName>
    </submittedName>
</protein>
<gene>
    <name evidence="1" type="ORF">SAMN05192534_12379</name>
</gene>
<organism evidence="1 2">
    <name type="scientific">Alteribacillus persepolensis</name>
    <dbReference type="NCBI Taxonomy" id="568899"/>
    <lineage>
        <taxon>Bacteria</taxon>
        <taxon>Bacillati</taxon>
        <taxon>Bacillota</taxon>
        <taxon>Bacilli</taxon>
        <taxon>Bacillales</taxon>
        <taxon>Bacillaceae</taxon>
        <taxon>Alteribacillus</taxon>
    </lineage>
</organism>
<dbReference type="STRING" id="568899.SAMN05192534_12379"/>
<dbReference type="RefSeq" id="WP_091275664.1">
    <property type="nucleotide sequence ID" value="NZ_FNDK01000023.1"/>
</dbReference>
<dbReference type="AlphaFoldDB" id="A0A1G8IBD7"/>
<sequence length="208" mass="22579">MSLLKRLTDAYNKNPNSNIAKTISLVTSQLDELTATFERIEAWRAIDNAEGKTLDDIGIDLNQYRGAVSDEIYRILLKSKTARDMSEGDTNTVIEVLSMAIDADPSEIGISETWMDADNPEPAGISLIEIPIDNLNRVGMTGDQFVQFVAGTVAAGVYVRSIELEGTFAYGAIDEALDANAGFADVDQTTGGYYGALYQPGEDRPLPM</sequence>
<name>A0A1G8IBD7_9BACI</name>
<dbReference type="EMBL" id="FNDK01000023">
    <property type="protein sequence ID" value="SDI16318.1"/>
    <property type="molecule type" value="Genomic_DNA"/>
</dbReference>
<evidence type="ECO:0000313" key="2">
    <source>
        <dbReference type="Proteomes" id="UP000199163"/>
    </source>
</evidence>
<dbReference type="Proteomes" id="UP000199163">
    <property type="component" value="Unassembled WGS sequence"/>
</dbReference>
<evidence type="ECO:0000313" key="1">
    <source>
        <dbReference type="EMBL" id="SDI16318.1"/>
    </source>
</evidence>
<keyword evidence="2" id="KW-1185">Reference proteome</keyword>